<keyword evidence="3" id="KW-1185">Reference proteome</keyword>
<name>A0ABT0K0G0_9ACTN</name>
<proteinExistence type="predicted"/>
<dbReference type="RefSeq" id="WP_248825545.1">
    <property type="nucleotide sequence ID" value="NZ_JALKFT010000016.1"/>
</dbReference>
<sequence length="280" mass="28501">MAGSVDVADSVVRAADGTPLGCRSLGAGPGLVVVHGAMQDGGSQADLAGLLAAGHRVHLVDRRGRGASGPYPRAAGTAVEVDDLRAVLAATGARCVLGVSSGAIIAARTALAHPGMIDRLALFEPPLSVDASMRLDLAPRLDAAVAAGDLATMMGLSLKIAQMGPPWLFGLPVGVLAALSRPMLRSAPRRAQAAALAVDFAVVRDNADRLAEFAAISGSVLLVDCAATRPYLRTAVAGLAAVIPGARRVTLAGHRHGVTQNRDERGRPDVIAPALLDFFG</sequence>
<keyword evidence="2" id="KW-0378">Hydrolase</keyword>
<evidence type="ECO:0000313" key="3">
    <source>
        <dbReference type="Proteomes" id="UP001201873"/>
    </source>
</evidence>
<dbReference type="PANTHER" id="PTHR43194:SF5">
    <property type="entry name" value="PIMELOYL-[ACYL-CARRIER PROTEIN] METHYL ESTER ESTERASE"/>
    <property type="match status" value="1"/>
</dbReference>
<dbReference type="Proteomes" id="UP001201873">
    <property type="component" value="Unassembled WGS sequence"/>
</dbReference>
<protein>
    <submittedName>
        <fullName evidence="2">Alpha/beta hydrolase</fullName>
    </submittedName>
</protein>
<dbReference type="GO" id="GO:0016787">
    <property type="term" value="F:hydrolase activity"/>
    <property type="evidence" value="ECO:0007669"/>
    <property type="project" value="UniProtKB-KW"/>
</dbReference>
<comment type="caution">
    <text evidence="2">The sequence shown here is derived from an EMBL/GenBank/DDBJ whole genome shotgun (WGS) entry which is preliminary data.</text>
</comment>
<dbReference type="SUPFAM" id="SSF53474">
    <property type="entry name" value="alpha/beta-Hydrolases"/>
    <property type="match status" value="1"/>
</dbReference>
<dbReference type="Pfam" id="PF12697">
    <property type="entry name" value="Abhydrolase_6"/>
    <property type="match status" value="1"/>
</dbReference>
<dbReference type="Gene3D" id="3.40.50.1820">
    <property type="entry name" value="alpha/beta hydrolase"/>
    <property type="match status" value="1"/>
</dbReference>
<organism evidence="2 3">
    <name type="scientific">Frankia umida</name>
    <dbReference type="NCBI Taxonomy" id="573489"/>
    <lineage>
        <taxon>Bacteria</taxon>
        <taxon>Bacillati</taxon>
        <taxon>Actinomycetota</taxon>
        <taxon>Actinomycetes</taxon>
        <taxon>Frankiales</taxon>
        <taxon>Frankiaceae</taxon>
        <taxon>Frankia</taxon>
    </lineage>
</organism>
<gene>
    <name evidence="2" type="ORF">MXD59_16105</name>
</gene>
<evidence type="ECO:0000313" key="2">
    <source>
        <dbReference type="EMBL" id="MCK9877279.1"/>
    </source>
</evidence>
<dbReference type="InterPro" id="IPR000073">
    <property type="entry name" value="AB_hydrolase_1"/>
</dbReference>
<evidence type="ECO:0000259" key="1">
    <source>
        <dbReference type="Pfam" id="PF12697"/>
    </source>
</evidence>
<dbReference type="EMBL" id="JALKFT010000016">
    <property type="protein sequence ID" value="MCK9877279.1"/>
    <property type="molecule type" value="Genomic_DNA"/>
</dbReference>
<accession>A0ABT0K0G0</accession>
<dbReference type="InterPro" id="IPR050228">
    <property type="entry name" value="Carboxylesterase_BioH"/>
</dbReference>
<reference evidence="2 3" key="1">
    <citation type="submission" date="2022-04" db="EMBL/GenBank/DDBJ databases">
        <title>Genome diversity in the genus Frankia.</title>
        <authorList>
            <person name="Carlos-Shanley C."/>
            <person name="Hahn D."/>
        </authorList>
    </citation>
    <scope>NUCLEOTIDE SEQUENCE [LARGE SCALE GENOMIC DNA]</scope>
    <source>
        <strain evidence="2 3">Ag45/Mut15</strain>
    </source>
</reference>
<dbReference type="PANTHER" id="PTHR43194">
    <property type="entry name" value="HYDROLASE ALPHA/BETA FOLD FAMILY"/>
    <property type="match status" value="1"/>
</dbReference>
<feature type="domain" description="AB hydrolase-1" evidence="1">
    <location>
        <begin position="31"/>
        <end position="261"/>
    </location>
</feature>
<dbReference type="InterPro" id="IPR029058">
    <property type="entry name" value="AB_hydrolase_fold"/>
</dbReference>